<proteinExistence type="predicted"/>
<evidence type="ECO:0000313" key="2">
    <source>
        <dbReference type="EMBL" id="GBO13329.1"/>
    </source>
</evidence>
<accession>A0A4Y2UJW1</accession>
<name>A0A4Y2UJW1_ARAVE</name>
<protein>
    <submittedName>
        <fullName evidence="2">Uncharacterized protein</fullName>
    </submittedName>
</protein>
<dbReference type="EMBL" id="BGPR01037671">
    <property type="protein sequence ID" value="GBO13329.1"/>
    <property type="molecule type" value="Genomic_DNA"/>
</dbReference>
<feature type="non-terminal residue" evidence="2">
    <location>
        <position position="35"/>
    </location>
</feature>
<gene>
    <name evidence="2" type="ORF">AVEN_274388_1</name>
</gene>
<dbReference type="AlphaFoldDB" id="A0A4Y2UJW1"/>
<organism evidence="2 3">
    <name type="scientific">Araneus ventricosus</name>
    <name type="common">Orbweaver spider</name>
    <name type="synonym">Epeira ventricosa</name>
    <dbReference type="NCBI Taxonomy" id="182803"/>
    <lineage>
        <taxon>Eukaryota</taxon>
        <taxon>Metazoa</taxon>
        <taxon>Ecdysozoa</taxon>
        <taxon>Arthropoda</taxon>
        <taxon>Chelicerata</taxon>
        <taxon>Arachnida</taxon>
        <taxon>Araneae</taxon>
        <taxon>Araneomorphae</taxon>
        <taxon>Entelegynae</taxon>
        <taxon>Araneoidea</taxon>
        <taxon>Araneidae</taxon>
        <taxon>Araneus</taxon>
    </lineage>
</organism>
<reference evidence="2 3" key="1">
    <citation type="journal article" date="2019" name="Sci. Rep.">
        <title>Orb-weaving spider Araneus ventricosus genome elucidates the spidroin gene catalogue.</title>
        <authorList>
            <person name="Kono N."/>
            <person name="Nakamura H."/>
            <person name="Ohtoshi R."/>
            <person name="Moran D.A.P."/>
            <person name="Shinohara A."/>
            <person name="Yoshida Y."/>
            <person name="Fujiwara M."/>
            <person name="Mori M."/>
            <person name="Tomita M."/>
            <person name="Arakawa K."/>
        </authorList>
    </citation>
    <scope>NUCLEOTIDE SEQUENCE [LARGE SCALE GENOMIC DNA]</scope>
</reference>
<evidence type="ECO:0000256" key="1">
    <source>
        <dbReference type="SAM" id="MobiDB-lite"/>
    </source>
</evidence>
<dbReference type="Proteomes" id="UP000499080">
    <property type="component" value="Unassembled WGS sequence"/>
</dbReference>
<evidence type="ECO:0000313" key="3">
    <source>
        <dbReference type="Proteomes" id="UP000499080"/>
    </source>
</evidence>
<keyword evidence="3" id="KW-1185">Reference proteome</keyword>
<sequence>MSDQVHESESQNQVPEGAAFSVGQSYLRAPRYVAQ</sequence>
<feature type="region of interest" description="Disordered" evidence="1">
    <location>
        <begin position="1"/>
        <end position="20"/>
    </location>
</feature>
<comment type="caution">
    <text evidence="2">The sequence shown here is derived from an EMBL/GenBank/DDBJ whole genome shotgun (WGS) entry which is preliminary data.</text>
</comment>